<keyword evidence="2" id="KW-1133">Transmembrane helix</keyword>
<evidence type="ECO:0000313" key="3">
    <source>
        <dbReference type="EMBL" id="PAV15365.1"/>
    </source>
</evidence>
<dbReference type="Gene3D" id="2.60.120.260">
    <property type="entry name" value="Galactose-binding domain-like"/>
    <property type="match status" value="1"/>
</dbReference>
<gene>
    <name evidence="3" type="ORF">PNOK_0912800</name>
</gene>
<evidence type="ECO:0000313" key="4">
    <source>
        <dbReference type="Proteomes" id="UP000217199"/>
    </source>
</evidence>
<reference evidence="3 4" key="1">
    <citation type="journal article" date="2017" name="Mol. Ecol.">
        <title>Comparative and population genomic landscape of Phellinus noxius: A hypervariable fungus causing root rot in trees.</title>
        <authorList>
            <person name="Chung C.L."/>
            <person name="Lee T.J."/>
            <person name="Akiba M."/>
            <person name="Lee H.H."/>
            <person name="Kuo T.H."/>
            <person name="Liu D."/>
            <person name="Ke H.M."/>
            <person name="Yokoi T."/>
            <person name="Roa M.B."/>
            <person name="Lu M.J."/>
            <person name="Chang Y.Y."/>
            <person name="Ann P.J."/>
            <person name="Tsai J.N."/>
            <person name="Chen C.Y."/>
            <person name="Tzean S.S."/>
            <person name="Ota Y."/>
            <person name="Hattori T."/>
            <person name="Sahashi N."/>
            <person name="Liou R.F."/>
            <person name="Kikuchi T."/>
            <person name="Tsai I.J."/>
        </authorList>
    </citation>
    <scope>NUCLEOTIDE SEQUENCE [LARGE SCALE GENOMIC DNA]</scope>
    <source>
        <strain evidence="3 4">FFPRI411160</strain>
    </source>
</reference>
<dbReference type="InParanoid" id="A0A286U721"/>
<feature type="compositionally biased region" description="Low complexity" evidence="1">
    <location>
        <begin position="154"/>
        <end position="164"/>
    </location>
</feature>
<feature type="compositionally biased region" description="Gly residues" evidence="1">
    <location>
        <begin position="165"/>
        <end position="174"/>
    </location>
</feature>
<accession>A0A286U721</accession>
<feature type="region of interest" description="Disordered" evidence="1">
    <location>
        <begin position="145"/>
        <end position="178"/>
    </location>
</feature>
<dbReference type="OrthoDB" id="3006363at2759"/>
<evidence type="ECO:0000256" key="1">
    <source>
        <dbReference type="SAM" id="MobiDB-lite"/>
    </source>
</evidence>
<comment type="caution">
    <text evidence="3">The sequence shown here is derived from an EMBL/GenBank/DDBJ whole genome shotgun (WGS) entry which is preliminary data.</text>
</comment>
<evidence type="ECO:0000256" key="2">
    <source>
        <dbReference type="SAM" id="Phobius"/>
    </source>
</evidence>
<feature type="region of interest" description="Disordered" evidence="1">
    <location>
        <begin position="264"/>
        <end position="310"/>
    </location>
</feature>
<feature type="compositionally biased region" description="Polar residues" evidence="1">
    <location>
        <begin position="264"/>
        <end position="279"/>
    </location>
</feature>
<dbReference type="EMBL" id="NBII01000010">
    <property type="protein sequence ID" value="PAV15365.1"/>
    <property type="molecule type" value="Genomic_DNA"/>
</dbReference>
<name>A0A286U721_9AGAM</name>
<keyword evidence="2" id="KW-0472">Membrane</keyword>
<keyword evidence="4" id="KW-1185">Reference proteome</keyword>
<dbReference type="AlphaFoldDB" id="A0A286U721"/>
<feature type="region of interest" description="Disordered" evidence="1">
    <location>
        <begin position="21"/>
        <end position="53"/>
    </location>
</feature>
<feature type="compositionally biased region" description="Basic and acidic residues" evidence="1">
    <location>
        <begin position="296"/>
        <end position="310"/>
    </location>
</feature>
<keyword evidence="2" id="KW-0812">Transmembrane</keyword>
<feature type="transmembrane region" description="Helical" evidence="2">
    <location>
        <begin position="185"/>
        <end position="207"/>
    </location>
</feature>
<organism evidence="3 4">
    <name type="scientific">Pyrrhoderma noxium</name>
    <dbReference type="NCBI Taxonomy" id="2282107"/>
    <lineage>
        <taxon>Eukaryota</taxon>
        <taxon>Fungi</taxon>
        <taxon>Dikarya</taxon>
        <taxon>Basidiomycota</taxon>
        <taxon>Agaricomycotina</taxon>
        <taxon>Agaricomycetes</taxon>
        <taxon>Hymenochaetales</taxon>
        <taxon>Hymenochaetaceae</taxon>
        <taxon>Pyrrhoderma</taxon>
    </lineage>
</organism>
<dbReference type="Proteomes" id="UP000217199">
    <property type="component" value="Unassembled WGS sequence"/>
</dbReference>
<proteinExistence type="predicted"/>
<sequence>MSQASEEVFIPCNSPDIMFSRDSSWTSPSSFNTTGRNNQQITFGDGNPSSSRNTSTIGSVIVYPFEGTQITVLGVSRPGQDMISATYQIDGEEPTSQSLNPNNQSSPTANYQYYVSDNLSSGSHIILINVTKAGTTRPYEFESFQITNDPNKSNGGINNNNNNNNGGGNGGGNGDEQSKASATRITVGSVLGALFGVILLLLAIFLIHRRRRLMRLRIPTHHNPRCVRVVSNMSGMSTGLPYTNDGSELRDKGVTQVARPPMTTLSSQSLHQGENSGSEGSLPGHPRTTTPFEVKSVGDRSESSIPHDETGIRFVAQNAEYQSSQRSRNPSKQNDNLLGSAMIIHFLRSVTLGRETINDTRFVIGIICLYPSLFKNYPCYT</sequence>
<protein>
    <submittedName>
        <fullName evidence="3">Uncharacterized protein</fullName>
    </submittedName>
</protein>